<feature type="compositionally biased region" description="Basic and acidic residues" evidence="3">
    <location>
        <begin position="228"/>
        <end position="244"/>
    </location>
</feature>
<evidence type="ECO:0000256" key="2">
    <source>
        <dbReference type="ARBA" id="ARBA00022483"/>
    </source>
</evidence>
<comment type="subcellular location">
    <subcellularLocation>
        <location evidence="1">Recycling endosome</location>
    </subcellularLocation>
</comment>
<feature type="domain" description="MHD1" evidence="4">
    <location>
        <begin position="759"/>
        <end position="889"/>
    </location>
</feature>
<dbReference type="PROSITE" id="PS51258">
    <property type="entry name" value="MHD1"/>
    <property type="match status" value="1"/>
</dbReference>
<reference evidence="5 6" key="1">
    <citation type="submission" date="2023-11" db="EMBL/GenBank/DDBJ databases">
        <title>Halocaridina rubra genome assembly.</title>
        <authorList>
            <person name="Smith C."/>
        </authorList>
    </citation>
    <scope>NUCLEOTIDE SEQUENCE [LARGE SCALE GENOMIC DNA]</scope>
    <source>
        <strain evidence="5">EP-1</strain>
        <tissue evidence="5">Whole</tissue>
    </source>
</reference>
<feature type="non-terminal residue" evidence="5">
    <location>
        <position position="1039"/>
    </location>
</feature>
<feature type="region of interest" description="Disordered" evidence="3">
    <location>
        <begin position="44"/>
        <end position="173"/>
    </location>
</feature>
<dbReference type="GO" id="GO:0006887">
    <property type="term" value="P:exocytosis"/>
    <property type="evidence" value="ECO:0007669"/>
    <property type="project" value="UniProtKB-KW"/>
</dbReference>
<comment type="caution">
    <text evidence="5">The sequence shown here is derived from an EMBL/GenBank/DDBJ whole genome shotgun (WGS) entry which is preliminary data.</text>
</comment>
<dbReference type="InterPro" id="IPR014770">
    <property type="entry name" value="Munc13_1"/>
</dbReference>
<accession>A0AAN9A0H9</accession>
<dbReference type="EMBL" id="JAXCGZ010015306">
    <property type="protein sequence ID" value="KAK7070568.1"/>
    <property type="molecule type" value="Genomic_DNA"/>
</dbReference>
<evidence type="ECO:0000313" key="5">
    <source>
        <dbReference type="EMBL" id="KAK7070568.1"/>
    </source>
</evidence>
<dbReference type="GO" id="GO:0099503">
    <property type="term" value="C:secretory vesicle"/>
    <property type="evidence" value="ECO:0007669"/>
    <property type="project" value="TreeGrafter"/>
</dbReference>
<keyword evidence="2" id="KW-0268">Exocytosis</keyword>
<feature type="region of interest" description="Disordered" evidence="3">
    <location>
        <begin position="432"/>
        <end position="458"/>
    </location>
</feature>
<feature type="compositionally biased region" description="Basic and acidic residues" evidence="3">
    <location>
        <begin position="111"/>
        <end position="123"/>
    </location>
</feature>
<feature type="compositionally biased region" description="Basic and acidic residues" evidence="3">
    <location>
        <begin position="55"/>
        <end position="77"/>
    </location>
</feature>
<organism evidence="5 6">
    <name type="scientific">Halocaridina rubra</name>
    <name type="common">Hawaiian red shrimp</name>
    <dbReference type="NCBI Taxonomy" id="373956"/>
    <lineage>
        <taxon>Eukaryota</taxon>
        <taxon>Metazoa</taxon>
        <taxon>Ecdysozoa</taxon>
        <taxon>Arthropoda</taxon>
        <taxon>Crustacea</taxon>
        <taxon>Multicrustacea</taxon>
        <taxon>Malacostraca</taxon>
        <taxon>Eumalacostraca</taxon>
        <taxon>Eucarida</taxon>
        <taxon>Decapoda</taxon>
        <taxon>Pleocyemata</taxon>
        <taxon>Caridea</taxon>
        <taxon>Atyoidea</taxon>
        <taxon>Atyidae</taxon>
        <taxon>Halocaridina</taxon>
    </lineage>
</organism>
<dbReference type="PANTHER" id="PTHR45999:SF4">
    <property type="entry name" value="UNC-13-4A, ISOFORM B"/>
    <property type="match status" value="1"/>
</dbReference>
<feature type="region of interest" description="Disordered" evidence="3">
    <location>
        <begin position="187"/>
        <end position="309"/>
    </location>
</feature>
<feature type="compositionally biased region" description="Polar residues" evidence="3">
    <location>
        <begin position="445"/>
        <end position="456"/>
    </location>
</feature>
<dbReference type="AlphaFoldDB" id="A0AAN9A0H9"/>
<dbReference type="PANTHER" id="PTHR45999">
    <property type="entry name" value="UNC-13-4A, ISOFORM B"/>
    <property type="match status" value="1"/>
</dbReference>
<evidence type="ECO:0000313" key="6">
    <source>
        <dbReference type="Proteomes" id="UP001381693"/>
    </source>
</evidence>
<gene>
    <name evidence="5" type="ORF">SK128_025630</name>
</gene>
<dbReference type="InterPro" id="IPR052095">
    <property type="entry name" value="UNC-13_domain"/>
</dbReference>
<dbReference type="Proteomes" id="UP001381693">
    <property type="component" value="Unassembled WGS sequence"/>
</dbReference>
<dbReference type="InterPro" id="IPR010439">
    <property type="entry name" value="MUN_dom"/>
</dbReference>
<protein>
    <recommendedName>
        <fullName evidence="4">MHD1 domain-containing protein</fullName>
    </recommendedName>
</protein>
<feature type="compositionally biased region" description="Basic and acidic residues" evidence="3">
    <location>
        <begin position="88"/>
        <end position="100"/>
    </location>
</feature>
<sequence>MYNDTLIIEVWSADKLPEEDSQTSYSKDFLGRLITGSMRLKKTNVSNKPCNLEISPKDSPKNETLSDNKDANKSPKEDIEDIQIPVEEENRNNEQTKESEETSFVQNGVGIHDDLNQSTDKADSVSMTSEHSTDPCMTSTPKNLSASSQHIEATNGDDSSSSEKTLQKGKGFRSSFRLKSGLTKAFRRSSQNIHDDSLSSSSGKPADSISLQSGCSDASFQDYSETDTPDRSRKLKSSKLDREASSSTLSLASITSMTRRKLSMKLSSQKATQALRRIGSSRGKKRDSEDGTGANETEHQEALHSQNGTSSIIDSVDKASVNKQNLTYGALNNINTSIMKSSLKKSLTPRPMRHFKNMMGINSTENENVHDAHIVKPEEPNSPIDIQDYLSSIDKGHLQAELLASTKIFLKGIVGVWVKEEWYPMTLKKGFSSETTSTKDKSNRSNHQGKSQMKTNQGEKARVLCRMHVCLTMPQPESELHLSAYDTFSLTYRKLIAMQIQCIQDLASYKGSVGVVGETVLEQLYFFSRVSKQHKKLIEWLVLSEKKPSDSVLLYPLLKGVRTGLKGGVYNTSQKSSLAKSLSEWVRYVMLSEFEVLHKSFPACTQILDPTKLEHFLRCFKEIEDSPELQTLFEREMNIISFPSLTDQLKGALAKHAEIWIAALNKEPEHHTSDGAAEVAGANSDDTKWHNDLMRAASLTKAINDFVQISMQTYQPIFMVELSVDYLYWVMPKVLTAALHLINKTKAFTVDRIHRLPQVYIKTALQASCKICNNLSDVNLIGVKSKLPIHLIEQEYRIAFALTVLQWLALCKILSLEEMEHDIQQDEFITVDPDKGYSCSALSMSDLLNAIMNRLKSLQWPGGVQPGKNTFTRFALLIMSLVTDYKKKIVHAYNVRGGYTDRIPSQACVVVRNIEYVCQEARRHLNYLVSNAKKELKVQEELHPDEAADANELHLEHQSKKLQSLIDDAAEKLLQKCFPRLEELLIQAVSRESQDYIIQNIQAALQPIEDKLYFAEPLLYAMWVRIFQHTSCLKDKFNH</sequence>
<dbReference type="GO" id="GO:0055037">
    <property type="term" value="C:recycling endosome"/>
    <property type="evidence" value="ECO:0007669"/>
    <property type="project" value="UniProtKB-SubCell"/>
</dbReference>
<feature type="compositionally biased region" description="Low complexity" evidence="3">
    <location>
        <begin position="245"/>
        <end position="256"/>
    </location>
</feature>
<evidence type="ECO:0000256" key="1">
    <source>
        <dbReference type="ARBA" id="ARBA00004172"/>
    </source>
</evidence>
<proteinExistence type="predicted"/>
<dbReference type="Gene3D" id="1.10.357.50">
    <property type="match status" value="1"/>
</dbReference>
<evidence type="ECO:0000259" key="4">
    <source>
        <dbReference type="PROSITE" id="PS51258"/>
    </source>
</evidence>
<feature type="compositionally biased region" description="Polar residues" evidence="3">
    <location>
        <begin position="188"/>
        <end position="223"/>
    </location>
</feature>
<name>A0AAN9A0H9_HALRR</name>
<dbReference type="Pfam" id="PF06292">
    <property type="entry name" value="MUN"/>
    <property type="match status" value="1"/>
</dbReference>
<evidence type="ECO:0000256" key="3">
    <source>
        <dbReference type="SAM" id="MobiDB-lite"/>
    </source>
</evidence>
<keyword evidence="6" id="KW-1185">Reference proteome</keyword>
<feature type="compositionally biased region" description="Polar residues" evidence="3">
    <location>
        <begin position="125"/>
        <end position="164"/>
    </location>
</feature>